<gene>
    <name evidence="2" type="ORF">CCHR01_14891</name>
</gene>
<evidence type="ECO:0000256" key="1">
    <source>
        <dbReference type="SAM" id="MobiDB-lite"/>
    </source>
</evidence>
<proteinExistence type="predicted"/>
<dbReference type="AlphaFoldDB" id="A0AAD9A8P0"/>
<feature type="compositionally biased region" description="Polar residues" evidence="1">
    <location>
        <begin position="62"/>
        <end position="75"/>
    </location>
</feature>
<evidence type="ECO:0000313" key="2">
    <source>
        <dbReference type="EMBL" id="KAK1842470.1"/>
    </source>
</evidence>
<dbReference type="EMBL" id="JAQOWY010000411">
    <property type="protein sequence ID" value="KAK1842470.1"/>
    <property type="molecule type" value="Genomic_DNA"/>
</dbReference>
<protein>
    <submittedName>
        <fullName evidence="2">Uncharacterized protein</fullName>
    </submittedName>
</protein>
<organism evidence="2 3">
    <name type="scientific">Colletotrichum chrysophilum</name>
    <dbReference type="NCBI Taxonomy" id="1836956"/>
    <lineage>
        <taxon>Eukaryota</taxon>
        <taxon>Fungi</taxon>
        <taxon>Dikarya</taxon>
        <taxon>Ascomycota</taxon>
        <taxon>Pezizomycotina</taxon>
        <taxon>Sordariomycetes</taxon>
        <taxon>Hypocreomycetidae</taxon>
        <taxon>Glomerellales</taxon>
        <taxon>Glomerellaceae</taxon>
        <taxon>Colletotrichum</taxon>
        <taxon>Colletotrichum gloeosporioides species complex</taxon>
    </lineage>
</organism>
<feature type="region of interest" description="Disordered" evidence="1">
    <location>
        <begin position="50"/>
        <end position="75"/>
    </location>
</feature>
<evidence type="ECO:0000313" key="3">
    <source>
        <dbReference type="Proteomes" id="UP001243330"/>
    </source>
</evidence>
<dbReference type="Proteomes" id="UP001243330">
    <property type="component" value="Unassembled WGS sequence"/>
</dbReference>
<accession>A0AAD9A8P0</accession>
<reference evidence="2" key="1">
    <citation type="submission" date="2023-01" db="EMBL/GenBank/DDBJ databases">
        <title>Colletotrichum chrysophilum M932 genome sequence.</title>
        <authorList>
            <person name="Baroncelli R."/>
        </authorList>
    </citation>
    <scope>NUCLEOTIDE SEQUENCE</scope>
    <source>
        <strain evidence="2">M932</strain>
    </source>
</reference>
<comment type="caution">
    <text evidence="2">The sequence shown here is derived from an EMBL/GenBank/DDBJ whole genome shotgun (WGS) entry which is preliminary data.</text>
</comment>
<name>A0AAD9A8P0_9PEZI</name>
<keyword evidence="3" id="KW-1185">Reference proteome</keyword>
<sequence>MRAGGKVADKRVLIYHFAWWFCAEVCWSSAKRTILHSRRAHVMPFARCSRQRGAGQAPGKTSAGQAGISSASDVV</sequence>